<name>A0A0D2YJ63_FUSOF</name>
<dbReference type="EnsemblFungi" id="FOXG_16577T0">
    <property type="protein sequence ID" value="FOXG_16577P0"/>
    <property type="gene ID" value="FOXG_16577"/>
</dbReference>
<keyword evidence="1" id="KW-0472">Membrane</keyword>
<organism evidence="2 3">
    <name type="scientific">Fusarium oxysporum (strain Fo5176)</name>
    <name type="common">Fusarium vascular wilt</name>
    <dbReference type="NCBI Taxonomy" id="660025"/>
    <lineage>
        <taxon>Eukaryota</taxon>
        <taxon>Fungi</taxon>
        <taxon>Dikarya</taxon>
        <taxon>Ascomycota</taxon>
        <taxon>Pezizomycotina</taxon>
        <taxon>Sordariomycetes</taxon>
        <taxon>Hypocreomycetidae</taxon>
        <taxon>Hypocreales</taxon>
        <taxon>Nectriaceae</taxon>
        <taxon>Fusarium</taxon>
        <taxon>Fusarium oxysporum species complex</taxon>
    </lineage>
</organism>
<dbReference type="Proteomes" id="UP000002489">
    <property type="component" value="Unassembled WGS sequence"/>
</dbReference>
<evidence type="ECO:0000256" key="1">
    <source>
        <dbReference type="SAM" id="Phobius"/>
    </source>
</evidence>
<keyword evidence="1" id="KW-1133">Transmembrane helix</keyword>
<feature type="transmembrane region" description="Helical" evidence="1">
    <location>
        <begin position="33"/>
        <end position="52"/>
    </location>
</feature>
<dbReference type="AlphaFoldDB" id="A0A0D2YJ63"/>
<keyword evidence="1" id="KW-0812">Transmembrane</keyword>
<reference evidence="2" key="2">
    <citation type="submission" date="2025-08" db="UniProtKB">
        <authorList>
            <consortium name="EnsemblFungi"/>
        </authorList>
    </citation>
    <scope>IDENTIFICATION</scope>
    <source>
        <strain evidence="2">4287 / CBS 123668 / FGSC 9935 / NRRL 34936</strain>
    </source>
</reference>
<reference evidence="3" key="1">
    <citation type="journal article" date="2012" name="Mol. Plant Microbe Interact.">
        <title>A highly conserved effector in Fusarium oxysporum is required for full virulence on Arabidopsis.</title>
        <authorList>
            <person name="Thatcher L.F."/>
            <person name="Gardiner D.M."/>
            <person name="Kazan K."/>
            <person name="Manners J."/>
        </authorList>
    </citation>
    <scope>NUCLEOTIDE SEQUENCE [LARGE SCALE GENOMIC DNA]</scope>
    <source>
        <strain evidence="3">Fo5176</strain>
    </source>
</reference>
<evidence type="ECO:0000313" key="3">
    <source>
        <dbReference type="Proteomes" id="UP000002489"/>
    </source>
</evidence>
<protein>
    <submittedName>
        <fullName evidence="2">Uncharacterized protein</fullName>
    </submittedName>
</protein>
<proteinExistence type="predicted"/>
<evidence type="ECO:0000313" key="2">
    <source>
        <dbReference type="EnsemblFungi" id="FOXG_16577P0"/>
    </source>
</evidence>
<sequence length="76" mass="8853">MLPTVYDKVKKSGLDADERDDKGWGLGALLNKWHIGGIYGMILAFYSGDINLHRRARWRAKQYKTLNSDKYLGYFR</sequence>
<accession>A0A0D2YJ63</accession>